<sequence length="450" mass="48362">MSSRCSSRGSSCQIVEDVTVVRRRRVSLSSTDSEPFVKRVRTEASPTGASVYEADDADSISSGDGRCGGNRACPPPFVGLNDTAEPPEEAVNLYGENGEPLYEIPLECISGVHVAVVTALFPHRPGSRVSTSTSTCGAAVAATASTGVKFHSCHGISNTTEGNIYHNSGDKNYSNNNNNINSNNNNNNRITNKDIESSVTTFSSGNSNNSWCMVVADSVPGIFVLDCGTRVCLPDGAVVGVVTAVMGPVNACVYAILCNGDVFSRLHASGRLEAGTGLHYDLGAQHIISNPAEQCDTTRGTDASYVNDEELPFNARPDFSDDEEERRWKMERRAKKAEGHFPPSVSDDDLSEDERVEVDWVKLAEVEDYLQGIRDAPAVHNNSFCAGNAVGNGFCPVSVRVGVEGKPPEVKQVQHRARGGSFLDCEVSCSHIRVCWVKGYFLFPLLTNVV</sequence>
<dbReference type="EMBL" id="QSBY01000002">
    <property type="protein sequence ID" value="RHW74014.1"/>
    <property type="molecule type" value="Genomic_DNA"/>
</dbReference>
<keyword evidence="4" id="KW-0694">RNA-binding</keyword>
<comment type="caution">
    <text evidence="6">The sequence shown here is derived from an EMBL/GenBank/DDBJ whole genome shotgun (WGS) entry which is preliminary data.</text>
</comment>
<protein>
    <submittedName>
        <fullName evidence="6">Gar1/Naf1 RNA binding region</fullName>
    </submittedName>
</protein>
<evidence type="ECO:0000256" key="1">
    <source>
        <dbReference type="ARBA" id="ARBA00004123"/>
    </source>
</evidence>
<dbReference type="InterPro" id="IPR007504">
    <property type="entry name" value="H/ACA_rnp_Gar1/Naf1"/>
</dbReference>
<dbReference type="Pfam" id="PF04410">
    <property type="entry name" value="Gar1"/>
    <property type="match status" value="1"/>
</dbReference>
<dbReference type="GO" id="GO:0005634">
    <property type="term" value="C:nucleus"/>
    <property type="evidence" value="ECO:0007669"/>
    <property type="project" value="UniProtKB-SubCell"/>
</dbReference>
<organism evidence="6 7">
    <name type="scientific">Trypanosoma brucei equiperdum</name>
    <dbReference type="NCBI Taxonomy" id="630700"/>
    <lineage>
        <taxon>Eukaryota</taxon>
        <taxon>Discoba</taxon>
        <taxon>Euglenozoa</taxon>
        <taxon>Kinetoplastea</taxon>
        <taxon>Metakinetoplastina</taxon>
        <taxon>Trypanosomatida</taxon>
        <taxon>Trypanosomatidae</taxon>
        <taxon>Trypanosoma</taxon>
    </lineage>
</organism>
<keyword evidence="3" id="KW-0698">rRNA processing</keyword>
<evidence type="ECO:0000256" key="5">
    <source>
        <dbReference type="ARBA" id="ARBA00023242"/>
    </source>
</evidence>
<dbReference type="InterPro" id="IPR040309">
    <property type="entry name" value="Naf1"/>
</dbReference>
<evidence type="ECO:0000313" key="7">
    <source>
        <dbReference type="Proteomes" id="UP000266743"/>
    </source>
</evidence>
<keyword evidence="5" id="KW-0539">Nucleus</keyword>
<dbReference type="GO" id="GO:0006364">
    <property type="term" value="P:rRNA processing"/>
    <property type="evidence" value="ECO:0007669"/>
    <property type="project" value="UniProtKB-KW"/>
</dbReference>
<reference evidence="6 7" key="1">
    <citation type="submission" date="2018-09" db="EMBL/GenBank/DDBJ databases">
        <title>whole genome sequence of T. equiperdum IVM-t1 strain.</title>
        <authorList>
            <person name="Suganuma K."/>
        </authorList>
    </citation>
    <scope>NUCLEOTIDE SEQUENCE [LARGE SCALE GENOMIC DNA]</scope>
    <source>
        <strain evidence="6 7">IVM-t1</strain>
    </source>
</reference>
<dbReference type="PANTHER" id="PTHR31633">
    <property type="entry name" value="H/ACA RIBONUCLEOPROTEIN COMPLEX NON-CORE SUBUNIT NAF1"/>
    <property type="match status" value="1"/>
</dbReference>
<dbReference type="Proteomes" id="UP000266743">
    <property type="component" value="Chromosome 2"/>
</dbReference>
<accession>A0A3L6LBG7</accession>
<dbReference type="GO" id="GO:0003723">
    <property type="term" value="F:RNA binding"/>
    <property type="evidence" value="ECO:0007669"/>
    <property type="project" value="UniProtKB-KW"/>
</dbReference>
<evidence type="ECO:0000313" key="6">
    <source>
        <dbReference type="EMBL" id="RHW74014.1"/>
    </source>
</evidence>
<proteinExistence type="predicted"/>
<dbReference type="AlphaFoldDB" id="A0A3L6LBG7"/>
<dbReference type="GO" id="GO:0005732">
    <property type="term" value="C:sno(s)RNA-containing ribonucleoprotein complex"/>
    <property type="evidence" value="ECO:0007669"/>
    <property type="project" value="InterPro"/>
</dbReference>
<gene>
    <name evidence="6" type="ORF">DPX39_020010900</name>
</gene>
<dbReference type="GO" id="GO:0001522">
    <property type="term" value="P:pseudouridine synthesis"/>
    <property type="evidence" value="ECO:0007669"/>
    <property type="project" value="InterPro"/>
</dbReference>
<evidence type="ECO:0000256" key="4">
    <source>
        <dbReference type="ARBA" id="ARBA00022884"/>
    </source>
</evidence>
<comment type="subcellular location">
    <subcellularLocation>
        <location evidence="1">Nucleus</location>
    </subcellularLocation>
</comment>
<evidence type="ECO:0000256" key="2">
    <source>
        <dbReference type="ARBA" id="ARBA00022517"/>
    </source>
</evidence>
<name>A0A3L6LBG7_9TRYP</name>
<dbReference type="GO" id="GO:0000493">
    <property type="term" value="P:box H/ACA snoRNP assembly"/>
    <property type="evidence" value="ECO:0007669"/>
    <property type="project" value="InterPro"/>
</dbReference>
<dbReference type="PANTHER" id="PTHR31633:SF1">
    <property type="entry name" value="H_ACA RIBONUCLEOPROTEIN COMPLEX NON-CORE SUBUNIT NAF1"/>
    <property type="match status" value="1"/>
</dbReference>
<keyword evidence="2" id="KW-0690">Ribosome biogenesis</keyword>
<evidence type="ECO:0000256" key="3">
    <source>
        <dbReference type="ARBA" id="ARBA00022552"/>
    </source>
</evidence>